<dbReference type="Gene3D" id="3.10.180.10">
    <property type="entry name" value="2,3-Dihydroxybiphenyl 1,2-Dioxygenase, domain 1"/>
    <property type="match status" value="1"/>
</dbReference>
<dbReference type="InterPro" id="IPR037523">
    <property type="entry name" value="VOC_core"/>
</dbReference>
<evidence type="ECO:0000313" key="2">
    <source>
        <dbReference type="EMBL" id="MBO0345263.1"/>
    </source>
</evidence>
<feature type="domain" description="VOC" evidence="1">
    <location>
        <begin position="4"/>
        <end position="127"/>
    </location>
</feature>
<dbReference type="PROSITE" id="PS51819">
    <property type="entry name" value="VOC"/>
    <property type="match status" value="1"/>
</dbReference>
<accession>A0A939J9C9</accession>
<dbReference type="SUPFAM" id="SSF54593">
    <property type="entry name" value="Glyoxalase/Bleomycin resistance protein/Dihydroxybiphenyl dioxygenase"/>
    <property type="match status" value="1"/>
</dbReference>
<name>A0A939J9C9_9HYPH</name>
<dbReference type="EMBL" id="JAFLNF010000003">
    <property type="protein sequence ID" value="MBO0345263.1"/>
    <property type="molecule type" value="Genomic_DNA"/>
</dbReference>
<protein>
    <submittedName>
        <fullName evidence="2">VOC family protein</fullName>
    </submittedName>
</protein>
<evidence type="ECO:0000313" key="3">
    <source>
        <dbReference type="Proteomes" id="UP000664779"/>
    </source>
</evidence>
<dbReference type="Pfam" id="PF00903">
    <property type="entry name" value="Glyoxalase"/>
    <property type="match status" value="1"/>
</dbReference>
<reference evidence="2" key="1">
    <citation type="submission" date="2021-03" db="EMBL/GenBank/DDBJ databases">
        <title>Roseibium sp. CAU 1637 isolated from Incheon.</title>
        <authorList>
            <person name="Kim W."/>
        </authorList>
    </citation>
    <scope>NUCLEOTIDE SEQUENCE</scope>
    <source>
        <strain evidence="2">CAU 1637</strain>
    </source>
</reference>
<dbReference type="PANTHER" id="PTHR36503">
    <property type="entry name" value="BLR2520 PROTEIN"/>
    <property type="match status" value="1"/>
</dbReference>
<organism evidence="2 3">
    <name type="scientific">Roseibium limicola</name>
    <dbReference type="NCBI Taxonomy" id="2816037"/>
    <lineage>
        <taxon>Bacteria</taxon>
        <taxon>Pseudomonadati</taxon>
        <taxon>Pseudomonadota</taxon>
        <taxon>Alphaproteobacteria</taxon>
        <taxon>Hyphomicrobiales</taxon>
        <taxon>Stappiaceae</taxon>
        <taxon>Roseibium</taxon>
    </lineage>
</organism>
<dbReference type="AlphaFoldDB" id="A0A939J9C9"/>
<dbReference type="PANTHER" id="PTHR36503:SF1">
    <property type="entry name" value="BLR2520 PROTEIN"/>
    <property type="match status" value="1"/>
</dbReference>
<gene>
    <name evidence="2" type="ORF">J0X15_08525</name>
</gene>
<proteinExistence type="predicted"/>
<dbReference type="InterPro" id="IPR004360">
    <property type="entry name" value="Glyas_Fos-R_dOase_dom"/>
</dbReference>
<dbReference type="InterPro" id="IPR029068">
    <property type="entry name" value="Glyas_Bleomycin-R_OHBP_Dase"/>
</dbReference>
<comment type="caution">
    <text evidence="2">The sequence shown here is derived from an EMBL/GenBank/DDBJ whole genome shotgun (WGS) entry which is preliminary data.</text>
</comment>
<dbReference type="Proteomes" id="UP000664779">
    <property type="component" value="Unassembled WGS sequence"/>
</dbReference>
<evidence type="ECO:0000259" key="1">
    <source>
        <dbReference type="PROSITE" id="PS51819"/>
    </source>
</evidence>
<sequence>MEQRLSLITLLVDDVDEARKFFVDGLGWTCAEGSETEIAFFQIGSMALACYARSALEAELGSPVEKGPPGNIAIAWNGRSPAEVDTACQLAVAAGARVLKAPHETHWGGYSCYLEILGGHMLELAHNPFWPIAKDGSVSLSG</sequence>
<dbReference type="RefSeq" id="WP_206939704.1">
    <property type="nucleotide sequence ID" value="NZ_JAFLNF010000003.1"/>
</dbReference>
<keyword evidence="3" id="KW-1185">Reference proteome</keyword>